<dbReference type="InterPro" id="IPR035892">
    <property type="entry name" value="C2_domain_sf"/>
</dbReference>
<evidence type="ECO:0000256" key="3">
    <source>
        <dbReference type="ARBA" id="ARBA00022692"/>
    </source>
</evidence>
<dbReference type="GO" id="GO:0006620">
    <property type="term" value="P:post-translational protein targeting to endoplasmic reticulum membrane"/>
    <property type="evidence" value="ECO:0007669"/>
    <property type="project" value="TreeGrafter"/>
</dbReference>
<dbReference type="Gene3D" id="1.10.3380.10">
    <property type="entry name" value="Sec63 N-terminal domain-like domain"/>
    <property type="match status" value="1"/>
</dbReference>
<dbReference type="Gene3D" id="2.60.40.150">
    <property type="entry name" value="C2 domain"/>
    <property type="match status" value="1"/>
</dbReference>
<keyword evidence="4" id="KW-0256">Endoplasmic reticulum</keyword>
<dbReference type="GO" id="GO:0006614">
    <property type="term" value="P:SRP-dependent cotranslational protein targeting to membrane"/>
    <property type="evidence" value="ECO:0007669"/>
    <property type="project" value="TreeGrafter"/>
</dbReference>
<keyword evidence="5" id="KW-0653">Protein transport</keyword>
<keyword evidence="2" id="KW-0813">Transport</keyword>
<evidence type="ECO:0000313" key="12">
    <source>
        <dbReference type="EMBL" id="OAO16019.1"/>
    </source>
</evidence>
<dbReference type="Proteomes" id="UP000078348">
    <property type="component" value="Unassembled WGS sequence"/>
</dbReference>
<feature type="transmembrane region" description="Helical" evidence="10">
    <location>
        <begin position="64"/>
        <end position="85"/>
    </location>
</feature>
<dbReference type="SUPFAM" id="SSF46565">
    <property type="entry name" value="Chaperone J-domain"/>
    <property type="match status" value="1"/>
</dbReference>
<dbReference type="SMART" id="SM00271">
    <property type="entry name" value="DnaJ"/>
    <property type="match status" value="1"/>
</dbReference>
<dbReference type="Gene3D" id="1.10.287.110">
    <property type="entry name" value="DnaJ domain"/>
    <property type="match status" value="1"/>
</dbReference>
<evidence type="ECO:0000313" key="13">
    <source>
        <dbReference type="Proteomes" id="UP000078348"/>
    </source>
</evidence>
<protein>
    <submittedName>
        <fullName evidence="12">Translocation protein SEC63</fullName>
    </submittedName>
</protein>
<dbReference type="Pfam" id="PF02889">
    <property type="entry name" value="Sec63"/>
    <property type="match status" value="1"/>
</dbReference>
<feature type="compositionally biased region" description="Acidic residues" evidence="9">
    <location>
        <begin position="470"/>
        <end position="484"/>
    </location>
</feature>
<feature type="region of interest" description="Disordered" evidence="9">
    <location>
        <begin position="467"/>
        <end position="491"/>
    </location>
</feature>
<feature type="region of interest" description="Disordered" evidence="9">
    <location>
        <begin position="627"/>
        <end position="684"/>
    </location>
</feature>
<organism evidence="12 13">
    <name type="scientific">Blastocystis sp. subtype 1 (strain ATCC 50177 / NandII)</name>
    <dbReference type="NCBI Taxonomy" id="478820"/>
    <lineage>
        <taxon>Eukaryota</taxon>
        <taxon>Sar</taxon>
        <taxon>Stramenopiles</taxon>
        <taxon>Bigyra</taxon>
        <taxon>Opalozoa</taxon>
        <taxon>Opalinata</taxon>
        <taxon>Blastocystidae</taxon>
        <taxon>Blastocystis</taxon>
    </lineage>
</organism>
<evidence type="ECO:0000256" key="7">
    <source>
        <dbReference type="ARBA" id="ARBA00023136"/>
    </source>
</evidence>
<feature type="transmembrane region" description="Helical" evidence="10">
    <location>
        <begin position="175"/>
        <end position="195"/>
    </location>
</feature>
<dbReference type="PANTHER" id="PTHR24075:SF0">
    <property type="entry name" value="TRANSLOCATION PROTEIN SEC63 HOMOLOG"/>
    <property type="match status" value="1"/>
</dbReference>
<dbReference type="CDD" id="cd06257">
    <property type="entry name" value="DnaJ"/>
    <property type="match status" value="1"/>
</dbReference>
<sequence length="684" mass="78943">MEEEYDTDAFVIFVIALISIYIFFASIFLYRRFKRYRNKEPVKSARKQELVEVDEEQVENPLTAAFWINLVLIIIGIIVVSRLTVLAQKEEPELFDPYTTLGIPVGATDRMIKYHPDKPTGSVEKFRDIEKAYRILTDEIARANYERYGNPDGPVSMEVGIALPAWMKEKTGSKIMMIGYLLLMIVGIPLLVYSLKNCTRKETKPKISEETCSVYFHQLNESTPVQSVPEIFAYAEELTTLVPPEPDDAELLVYLNALCPKNSFSSAKMRKPRVPLEKAREDKRAAAWLKTNILLHAYLNNLPVTPAHQAAQHRLLGKAPELLRVLFELSMYPRLKGKPGSLALARTVMHFVQYVYQGLWVEDSQLKQLPHVTDREANANRSRNRSNDLKEFVAAGRAKWKGLNHLLEEQVEDIEAAVRHLPRLAVEARLEVEDEEDIFVGDMVTCVVRVVRENELKEGVTAKQVLAGEMPEEEEKEEEEEEEKEEAKEKTMLTAEEFEKLASEAEKPERAQFERGVVYSKRFPFKIHEHWFVLLSDADDKYVLDCALLRPLDLLTEARIFGLRPVKAEKACYHLHFMCPCYVGLDFTVPVVMKVRPESEKPKVEINQKDLDLDKKKGLIDMLNVEMDDGWNSDDEEEEEKKKEEKEGEEKEEVKEEEPKVPLSKKERQKLYHLKVEEKERDDA</sequence>
<dbReference type="SMART" id="SM00973">
    <property type="entry name" value="Sec63"/>
    <property type="match status" value="1"/>
</dbReference>
<dbReference type="AlphaFoldDB" id="A0A196SJA3"/>
<evidence type="ECO:0000256" key="6">
    <source>
        <dbReference type="ARBA" id="ARBA00022989"/>
    </source>
</evidence>
<proteinExistence type="predicted"/>
<keyword evidence="3 10" id="KW-0812">Transmembrane</keyword>
<dbReference type="GO" id="GO:0031207">
    <property type="term" value="C:Sec62/Sec63 complex"/>
    <property type="evidence" value="ECO:0007669"/>
    <property type="project" value="TreeGrafter"/>
</dbReference>
<name>A0A196SJA3_BLAHN</name>
<feature type="transmembrane region" description="Helical" evidence="10">
    <location>
        <begin position="9"/>
        <end position="30"/>
    </location>
</feature>
<dbReference type="PROSITE" id="PS50076">
    <property type="entry name" value="DNAJ_2"/>
    <property type="match status" value="1"/>
</dbReference>
<dbReference type="SUPFAM" id="SSF81296">
    <property type="entry name" value="E set domains"/>
    <property type="match status" value="1"/>
</dbReference>
<dbReference type="GO" id="GO:0003723">
    <property type="term" value="F:RNA binding"/>
    <property type="evidence" value="ECO:0007669"/>
    <property type="project" value="TreeGrafter"/>
</dbReference>
<evidence type="ECO:0000256" key="2">
    <source>
        <dbReference type="ARBA" id="ARBA00022448"/>
    </source>
</evidence>
<reference evidence="12 13" key="1">
    <citation type="submission" date="2016-05" db="EMBL/GenBank/DDBJ databases">
        <title>Nuclear genome of Blastocystis sp. subtype 1 NandII.</title>
        <authorList>
            <person name="Gentekaki E."/>
            <person name="Curtis B."/>
            <person name="Stairs C."/>
            <person name="Eme L."/>
            <person name="Herman E."/>
            <person name="Klimes V."/>
            <person name="Arias M.C."/>
            <person name="Elias M."/>
            <person name="Hilliou F."/>
            <person name="Klute M."/>
            <person name="Malik S.-B."/>
            <person name="Pightling A."/>
            <person name="Rachubinski R."/>
            <person name="Salas D."/>
            <person name="Schlacht A."/>
            <person name="Suga H."/>
            <person name="Archibald J."/>
            <person name="Ball S.G."/>
            <person name="Clark G."/>
            <person name="Dacks J."/>
            <person name="Van Der Giezen M."/>
            <person name="Tsaousis A."/>
            <person name="Roger A."/>
        </authorList>
    </citation>
    <scope>NUCLEOTIDE SEQUENCE [LARGE SCALE GENOMIC DNA]</scope>
    <source>
        <strain evidence="13">ATCC 50177 / NandII</strain>
    </source>
</reference>
<dbReference type="InterPro" id="IPR004179">
    <property type="entry name" value="Sec63-dom"/>
</dbReference>
<feature type="domain" description="J" evidence="11">
    <location>
        <begin position="73"/>
        <end position="149"/>
    </location>
</feature>
<dbReference type="GO" id="GO:0008320">
    <property type="term" value="F:protein transmembrane transporter activity"/>
    <property type="evidence" value="ECO:0007669"/>
    <property type="project" value="TreeGrafter"/>
</dbReference>
<evidence type="ECO:0000259" key="11">
    <source>
        <dbReference type="PROSITE" id="PS50076"/>
    </source>
</evidence>
<accession>A0A196SJA3</accession>
<feature type="compositionally biased region" description="Acidic residues" evidence="9">
    <location>
        <begin position="627"/>
        <end position="639"/>
    </location>
</feature>
<dbReference type="PANTHER" id="PTHR24075">
    <property type="entry name" value="SEC63 DOMAIN-CONTAINING"/>
    <property type="match status" value="1"/>
</dbReference>
<dbReference type="InterPro" id="IPR014756">
    <property type="entry name" value="Ig_E-set"/>
</dbReference>
<comment type="subcellular location">
    <subcellularLocation>
        <location evidence="1">Endoplasmic reticulum membrane</location>
        <topology evidence="1">Multi-pass membrane protein</topology>
    </subcellularLocation>
</comment>
<evidence type="ECO:0000256" key="9">
    <source>
        <dbReference type="SAM" id="MobiDB-lite"/>
    </source>
</evidence>
<dbReference type="EMBL" id="LXWW01000105">
    <property type="protein sequence ID" value="OAO16019.1"/>
    <property type="molecule type" value="Genomic_DNA"/>
</dbReference>
<feature type="compositionally biased region" description="Basic and acidic residues" evidence="9">
    <location>
        <begin position="640"/>
        <end position="684"/>
    </location>
</feature>
<dbReference type="STRING" id="478820.A0A196SJA3"/>
<gene>
    <name evidence="12" type="ORF">AV274_2259</name>
</gene>
<evidence type="ECO:0000256" key="5">
    <source>
        <dbReference type="ARBA" id="ARBA00022927"/>
    </source>
</evidence>
<dbReference type="SUPFAM" id="SSF158702">
    <property type="entry name" value="Sec63 N-terminal domain-like"/>
    <property type="match status" value="1"/>
</dbReference>
<evidence type="ECO:0000256" key="1">
    <source>
        <dbReference type="ARBA" id="ARBA00004477"/>
    </source>
</evidence>
<evidence type="ECO:0000256" key="8">
    <source>
        <dbReference type="ARBA" id="ARBA00023186"/>
    </source>
</evidence>
<comment type="caution">
    <text evidence="12">The sequence shown here is derived from an EMBL/GenBank/DDBJ whole genome shotgun (WGS) entry which is preliminary data.</text>
</comment>
<dbReference type="InterPro" id="IPR001623">
    <property type="entry name" value="DnaJ_domain"/>
</dbReference>
<keyword evidence="13" id="KW-1185">Reference proteome</keyword>
<dbReference type="InterPro" id="IPR036869">
    <property type="entry name" value="J_dom_sf"/>
</dbReference>
<dbReference type="Pfam" id="PF00226">
    <property type="entry name" value="DnaJ"/>
    <property type="match status" value="1"/>
</dbReference>
<evidence type="ECO:0000256" key="10">
    <source>
        <dbReference type="SAM" id="Phobius"/>
    </source>
</evidence>
<evidence type="ECO:0000256" key="4">
    <source>
        <dbReference type="ARBA" id="ARBA00022824"/>
    </source>
</evidence>
<keyword evidence="7 10" id="KW-0472">Membrane</keyword>
<keyword evidence="6 10" id="KW-1133">Transmembrane helix</keyword>
<keyword evidence="8" id="KW-0143">Chaperone</keyword>
<dbReference type="OrthoDB" id="1734229at2759"/>